<comment type="subcellular location">
    <subcellularLocation>
        <location evidence="2">Chromosome</location>
    </subcellularLocation>
    <subcellularLocation>
        <location evidence="1">Nucleus</location>
    </subcellularLocation>
</comment>
<dbReference type="Gene3D" id="6.10.140.2220">
    <property type="match status" value="1"/>
</dbReference>
<protein>
    <recommendedName>
        <fullName evidence="14">MYND-type domain-containing protein</fullName>
    </recommendedName>
</protein>
<evidence type="ECO:0000256" key="7">
    <source>
        <dbReference type="ARBA" id="ARBA00022853"/>
    </source>
</evidence>
<keyword evidence="9" id="KW-0103">Bromodomain</keyword>
<dbReference type="PROSITE" id="PS50865">
    <property type="entry name" value="ZF_MYND_2"/>
    <property type="match status" value="1"/>
</dbReference>
<keyword evidence="8" id="KW-0805">Transcription regulation</keyword>
<keyword evidence="10" id="KW-0804">Transcription</keyword>
<keyword evidence="3" id="KW-0158">Chromosome</keyword>
<keyword evidence="6" id="KW-0862">Zinc</keyword>
<dbReference type="PROSITE" id="PS01360">
    <property type="entry name" value="ZF_MYND_1"/>
    <property type="match status" value="1"/>
</dbReference>
<reference evidence="15" key="1">
    <citation type="submission" date="2021-06" db="EMBL/GenBank/DDBJ databases">
        <title>Parelaphostrongylus tenuis whole genome reference sequence.</title>
        <authorList>
            <person name="Garwood T.J."/>
            <person name="Larsen P.A."/>
            <person name="Fountain-Jones N.M."/>
            <person name="Garbe J.R."/>
            <person name="Macchietto M.G."/>
            <person name="Kania S.A."/>
            <person name="Gerhold R.W."/>
            <person name="Richards J.E."/>
            <person name="Wolf T.M."/>
        </authorList>
    </citation>
    <scope>NUCLEOTIDE SEQUENCE</scope>
    <source>
        <strain evidence="15">MNPRO001-30</strain>
        <tissue evidence="15">Meninges</tissue>
    </source>
</reference>
<dbReference type="FunFam" id="6.10.140.2220:FF:000002">
    <property type="entry name" value="Protein kinase C-binding protein 1 isoform C"/>
    <property type="match status" value="1"/>
</dbReference>
<keyword evidence="11" id="KW-0539">Nucleus</keyword>
<evidence type="ECO:0000256" key="2">
    <source>
        <dbReference type="ARBA" id="ARBA00004286"/>
    </source>
</evidence>
<keyword evidence="7" id="KW-0156">Chromatin regulator</keyword>
<dbReference type="GO" id="GO:0008270">
    <property type="term" value="F:zinc ion binding"/>
    <property type="evidence" value="ECO:0007669"/>
    <property type="project" value="UniProtKB-KW"/>
</dbReference>
<keyword evidence="4" id="KW-0479">Metal-binding</keyword>
<dbReference type="Pfam" id="PF24324">
    <property type="entry name" value="MYND_ZMYND11_ZMYD8"/>
    <property type="match status" value="1"/>
</dbReference>
<feature type="domain" description="MYND-type" evidence="14">
    <location>
        <begin position="148"/>
        <end position="182"/>
    </location>
</feature>
<evidence type="ECO:0000256" key="9">
    <source>
        <dbReference type="ARBA" id="ARBA00023117"/>
    </source>
</evidence>
<dbReference type="InterPro" id="IPR002893">
    <property type="entry name" value="Znf_MYND"/>
</dbReference>
<dbReference type="GO" id="GO:0005634">
    <property type="term" value="C:nucleus"/>
    <property type="evidence" value="ECO:0007669"/>
    <property type="project" value="UniProtKB-SubCell"/>
</dbReference>
<evidence type="ECO:0000313" key="16">
    <source>
        <dbReference type="Proteomes" id="UP001196413"/>
    </source>
</evidence>
<evidence type="ECO:0000259" key="14">
    <source>
        <dbReference type="PROSITE" id="PS50865"/>
    </source>
</evidence>
<dbReference type="GO" id="GO:0034243">
    <property type="term" value="P:regulation of transcription elongation by RNA polymerase II"/>
    <property type="evidence" value="ECO:0007669"/>
    <property type="project" value="InterPro"/>
</dbReference>
<accession>A0AAD5QJG2</accession>
<proteinExistence type="predicted"/>
<evidence type="ECO:0000256" key="8">
    <source>
        <dbReference type="ARBA" id="ARBA00023015"/>
    </source>
</evidence>
<dbReference type="AlphaFoldDB" id="A0AAD5QJG2"/>
<keyword evidence="16" id="KW-1185">Reference proteome</keyword>
<evidence type="ECO:0000256" key="13">
    <source>
        <dbReference type="SAM" id="MobiDB-lite"/>
    </source>
</evidence>
<organism evidence="15 16">
    <name type="scientific">Parelaphostrongylus tenuis</name>
    <name type="common">Meningeal worm</name>
    <dbReference type="NCBI Taxonomy" id="148309"/>
    <lineage>
        <taxon>Eukaryota</taxon>
        <taxon>Metazoa</taxon>
        <taxon>Ecdysozoa</taxon>
        <taxon>Nematoda</taxon>
        <taxon>Chromadorea</taxon>
        <taxon>Rhabditida</taxon>
        <taxon>Rhabditina</taxon>
        <taxon>Rhabditomorpha</taxon>
        <taxon>Strongyloidea</taxon>
        <taxon>Metastrongylidae</taxon>
        <taxon>Parelaphostrongylus</taxon>
    </lineage>
</organism>
<sequence length="297" mass="34807">MTKESTTIPALPSDPNMPNHHPDMMVERRHIDGEIVDSKVSVDSHHLVREVHHEDQERMIMDLQRHWLTDYQQSREKLLVEMTEKLHQEFLSDQQKIRTELLTQFKDELDTTRAELEEKYRDSLKLEISKLVEKHKRELTAAKKKQWCWQCESEAIYHCCWNTAYCSVECQQGHWATHKKFCRQSEKEGLINLNSACMTADCIVEDEICKDDNSREEVVVIGEGEDHKYCCLPVMSPSSLNKRENCTTKSVRLQNSDDVVAINAEKPMKPPKYYAVIRHLPIFHLMMLHCVQCLRAT</sequence>
<dbReference type="GO" id="GO:0003714">
    <property type="term" value="F:transcription corepressor activity"/>
    <property type="evidence" value="ECO:0007669"/>
    <property type="project" value="InterPro"/>
</dbReference>
<gene>
    <name evidence="15" type="ORF">KIN20_004614</name>
</gene>
<dbReference type="InterPro" id="IPR057053">
    <property type="entry name" value="MYND_ZMYND11_ZMYD8"/>
</dbReference>
<keyword evidence="5 12" id="KW-0863">Zinc-finger</keyword>
<dbReference type="GO" id="GO:0005694">
    <property type="term" value="C:chromosome"/>
    <property type="evidence" value="ECO:0007669"/>
    <property type="project" value="UniProtKB-SubCell"/>
</dbReference>
<dbReference type="SUPFAM" id="SSF144232">
    <property type="entry name" value="HIT/MYND zinc finger-like"/>
    <property type="match status" value="1"/>
</dbReference>
<dbReference type="GO" id="GO:0140006">
    <property type="term" value="F:histone H3 reader activity"/>
    <property type="evidence" value="ECO:0007669"/>
    <property type="project" value="UniProtKB-ARBA"/>
</dbReference>
<evidence type="ECO:0000256" key="5">
    <source>
        <dbReference type="ARBA" id="ARBA00022771"/>
    </source>
</evidence>
<evidence type="ECO:0000256" key="3">
    <source>
        <dbReference type="ARBA" id="ARBA00022454"/>
    </source>
</evidence>
<evidence type="ECO:0000256" key="12">
    <source>
        <dbReference type="PROSITE-ProRule" id="PRU00134"/>
    </source>
</evidence>
<dbReference type="GO" id="GO:0009966">
    <property type="term" value="P:regulation of signal transduction"/>
    <property type="evidence" value="ECO:0007669"/>
    <property type="project" value="TreeGrafter"/>
</dbReference>
<dbReference type="EMBL" id="JAHQIW010000616">
    <property type="protein sequence ID" value="KAJ1349151.1"/>
    <property type="molecule type" value="Genomic_DNA"/>
</dbReference>
<evidence type="ECO:0000256" key="6">
    <source>
        <dbReference type="ARBA" id="ARBA00022833"/>
    </source>
</evidence>
<evidence type="ECO:0000256" key="1">
    <source>
        <dbReference type="ARBA" id="ARBA00004123"/>
    </source>
</evidence>
<comment type="caution">
    <text evidence="15">The sequence shown here is derived from an EMBL/GenBank/DDBJ whole genome shotgun (WGS) entry which is preliminary data.</text>
</comment>
<feature type="region of interest" description="Disordered" evidence="13">
    <location>
        <begin position="1"/>
        <end position="21"/>
    </location>
</feature>
<evidence type="ECO:0000256" key="10">
    <source>
        <dbReference type="ARBA" id="ARBA00023163"/>
    </source>
</evidence>
<dbReference type="PANTHER" id="PTHR46379:SF1">
    <property type="entry name" value="ZINC FINGER MYND DOMAIN-CONTAINING PROTEIN 11"/>
    <property type="match status" value="1"/>
</dbReference>
<dbReference type="InterPro" id="IPR047269">
    <property type="entry name" value="ZMY11"/>
</dbReference>
<dbReference type="Proteomes" id="UP001196413">
    <property type="component" value="Unassembled WGS sequence"/>
</dbReference>
<name>A0AAD5QJG2_PARTN</name>
<evidence type="ECO:0000256" key="11">
    <source>
        <dbReference type="ARBA" id="ARBA00023242"/>
    </source>
</evidence>
<evidence type="ECO:0000313" key="15">
    <source>
        <dbReference type="EMBL" id="KAJ1349151.1"/>
    </source>
</evidence>
<dbReference type="PANTHER" id="PTHR46379">
    <property type="entry name" value="ZINC FINGER MYND DOMAIN-CONTAINING"/>
    <property type="match status" value="1"/>
</dbReference>
<evidence type="ECO:0000256" key="4">
    <source>
        <dbReference type="ARBA" id="ARBA00022723"/>
    </source>
</evidence>